<proteinExistence type="predicted"/>
<dbReference type="EMBL" id="PRDW01000012">
    <property type="protein sequence ID" value="PPB82865.1"/>
    <property type="molecule type" value="Genomic_DNA"/>
</dbReference>
<evidence type="ECO:0000313" key="1">
    <source>
        <dbReference type="EMBL" id="PPB82865.1"/>
    </source>
</evidence>
<sequence length="320" mass="35184">MFGFERPGVPHIEMYVIERHRPAKDDCAASSMTVNQCGGVRFSDTSVSSMCGPGRVRLDSHSREAVLTDCLGGPGLRGARTDVAGSRRRSVAADGRQAAYAAQPCRRVRSGSAPPYQRRRADDVCLPLGAYRRARYAPARAIERAQHAFRPAQDRLRARPPQPRPYCCHSVMAGRARRGPSSRLPVRLAPGTRPVGHLLSRVCGSARQACHCHMFHVGETRSLSAAVRRRCSDRQSARRRRSQCRCQPSNANVTRVAQLDARVAPCARCAGTGAPTYSTATAALVDACRATAAQYGARWHARQDRIRRGTMGWSTQRTRR</sequence>
<name>A0A2P5K8D0_9BURK</name>
<protein>
    <submittedName>
        <fullName evidence="1">Uncharacterized protein</fullName>
    </submittedName>
</protein>
<organism evidence="1 2">
    <name type="scientific">Mycetohabitans endofungorum</name>
    <dbReference type="NCBI Taxonomy" id="417203"/>
    <lineage>
        <taxon>Bacteria</taxon>
        <taxon>Pseudomonadati</taxon>
        <taxon>Pseudomonadota</taxon>
        <taxon>Betaproteobacteria</taxon>
        <taxon>Burkholderiales</taxon>
        <taxon>Burkholderiaceae</taxon>
        <taxon>Mycetohabitans</taxon>
    </lineage>
</organism>
<dbReference type="Proteomes" id="UP000243096">
    <property type="component" value="Unassembled WGS sequence"/>
</dbReference>
<comment type="caution">
    <text evidence="1">The sequence shown here is derived from an EMBL/GenBank/DDBJ whole genome shotgun (WGS) entry which is preliminary data.</text>
</comment>
<dbReference type="AlphaFoldDB" id="A0A2P5K8D0"/>
<keyword evidence="2" id="KW-1185">Reference proteome</keyword>
<gene>
    <name evidence="1" type="ORF">B0O95_11242</name>
</gene>
<evidence type="ECO:0000313" key="2">
    <source>
        <dbReference type="Proteomes" id="UP000243096"/>
    </source>
</evidence>
<reference evidence="1 2" key="1">
    <citation type="submission" date="2018-01" db="EMBL/GenBank/DDBJ databases">
        <title>Genomic Encyclopedia of Type Strains, Phase III (KMG-III): the genomes of soil and plant-associated and newly described type strains.</title>
        <authorList>
            <person name="Whitman W."/>
        </authorList>
    </citation>
    <scope>NUCLEOTIDE SEQUENCE [LARGE SCALE GENOMIC DNA]</scope>
    <source>
        <strain evidence="1 2">HKI456</strain>
    </source>
</reference>
<accession>A0A2P5K8D0</accession>